<keyword evidence="1 2" id="KW-0732">Signal</keyword>
<accession>U7D790</accession>
<dbReference type="PATRIC" id="fig|1313304.3.peg.546"/>
<proteinExistence type="predicted"/>
<dbReference type="AlphaFoldDB" id="U7D790"/>
<dbReference type="EMBL" id="ASJR01000004">
    <property type="protein sequence ID" value="ERP38800.1"/>
    <property type="molecule type" value="Genomic_DNA"/>
</dbReference>
<dbReference type="Proteomes" id="UP000017148">
    <property type="component" value="Unassembled WGS sequence"/>
</dbReference>
<dbReference type="SUPFAM" id="SSF89392">
    <property type="entry name" value="Prokaryotic lipoproteins and lipoprotein localization factors"/>
    <property type="match status" value="1"/>
</dbReference>
<evidence type="ECO:0000256" key="1">
    <source>
        <dbReference type="ARBA" id="ARBA00022729"/>
    </source>
</evidence>
<keyword evidence="3" id="KW-0449">Lipoprotein</keyword>
<dbReference type="CDD" id="cd16325">
    <property type="entry name" value="LolA"/>
    <property type="match status" value="1"/>
</dbReference>
<gene>
    <name evidence="3" type="ORF">CALK_0570</name>
</gene>
<sequence>MRMLFLILVLCGMSLSSELAEIVSQRLDKPLRFSYDLEIYWDVREVTTRSSGDVILDQPRRSFRFSGNDTEWVSDGITVWQYSAGTDQVVIQDYLDFDPTLHPSTMLRRFTSYDFEKVRDSAGTSVYQWQAPPDTLVEYQQIDVYADISARRLDTIRLVDRDNNISTYRITSFKEKTDLSEDLFEFTPPRGAHVIDNR</sequence>
<dbReference type="InterPro" id="IPR004564">
    <property type="entry name" value="OM_lipoprot_carrier_LolA-like"/>
</dbReference>
<name>U7D790_9BACT</name>
<evidence type="ECO:0000313" key="3">
    <source>
        <dbReference type="EMBL" id="ERP38800.1"/>
    </source>
</evidence>
<evidence type="ECO:0000313" key="4">
    <source>
        <dbReference type="Proteomes" id="UP000017148"/>
    </source>
</evidence>
<dbReference type="InterPro" id="IPR029046">
    <property type="entry name" value="LolA/LolB/LppX"/>
</dbReference>
<dbReference type="PANTHER" id="PTHR35869">
    <property type="entry name" value="OUTER-MEMBRANE LIPOPROTEIN CARRIER PROTEIN"/>
    <property type="match status" value="1"/>
</dbReference>
<dbReference type="Gene3D" id="2.50.20.10">
    <property type="entry name" value="Lipoprotein localisation LolA/LolB/LppX"/>
    <property type="match status" value="1"/>
</dbReference>
<reference evidence="3 4" key="1">
    <citation type="journal article" date="2013" name="Environ. Microbiol.">
        <title>Genome analysis of Chitinivibrio alkaliphilus gen. nov., sp. nov., a novel extremely haloalkaliphilic anaerobic chitinolytic bacterium from the candidate phylum Termite Group 3.</title>
        <authorList>
            <person name="Sorokin D.Y."/>
            <person name="Gumerov V.M."/>
            <person name="Rakitin A.L."/>
            <person name="Beletsky A.V."/>
            <person name="Damste J.S."/>
            <person name="Muyzer G."/>
            <person name="Mardanov A.V."/>
            <person name="Ravin N.V."/>
        </authorList>
    </citation>
    <scope>NUCLEOTIDE SEQUENCE [LARGE SCALE GENOMIC DNA]</scope>
    <source>
        <strain evidence="3 4">ACht1</strain>
    </source>
</reference>
<dbReference type="PANTHER" id="PTHR35869:SF1">
    <property type="entry name" value="OUTER-MEMBRANE LIPOPROTEIN CARRIER PROTEIN"/>
    <property type="match status" value="1"/>
</dbReference>
<dbReference type="STRING" id="1313304.CALK_0570"/>
<dbReference type="Pfam" id="PF03548">
    <property type="entry name" value="LolA"/>
    <property type="match status" value="1"/>
</dbReference>
<feature type="signal peptide" evidence="2">
    <location>
        <begin position="1"/>
        <end position="19"/>
    </location>
</feature>
<keyword evidence="4" id="KW-1185">Reference proteome</keyword>
<evidence type="ECO:0000256" key="2">
    <source>
        <dbReference type="SAM" id="SignalP"/>
    </source>
</evidence>
<protein>
    <submittedName>
        <fullName evidence="3">Outer membrane lipoprotein carrier protein LolA</fullName>
    </submittedName>
</protein>
<organism evidence="3 4">
    <name type="scientific">Chitinivibrio alkaliphilus ACht1</name>
    <dbReference type="NCBI Taxonomy" id="1313304"/>
    <lineage>
        <taxon>Bacteria</taxon>
        <taxon>Pseudomonadati</taxon>
        <taxon>Fibrobacterota</taxon>
        <taxon>Chitinivibrionia</taxon>
        <taxon>Chitinivibrionales</taxon>
        <taxon>Chitinivibrionaceae</taxon>
        <taxon>Chitinivibrio</taxon>
    </lineage>
</organism>
<feature type="chain" id="PRO_5004679049" evidence="2">
    <location>
        <begin position="20"/>
        <end position="198"/>
    </location>
</feature>
<comment type="caution">
    <text evidence="3">The sequence shown here is derived from an EMBL/GenBank/DDBJ whole genome shotgun (WGS) entry which is preliminary data.</text>
</comment>